<dbReference type="RefSeq" id="WP_103564117.1">
    <property type="nucleotide sequence ID" value="NZ_MTBP01000002.1"/>
</dbReference>
<dbReference type="Pfam" id="PF14110">
    <property type="entry name" value="DUF4282"/>
    <property type="match status" value="1"/>
</dbReference>
<dbReference type="EMBL" id="MTBP01000002">
    <property type="protein sequence ID" value="POM25066.1"/>
    <property type="molecule type" value="Genomic_DNA"/>
</dbReference>
<keyword evidence="2" id="KW-0472">Membrane</keyword>
<dbReference type="Proteomes" id="UP000242367">
    <property type="component" value="Unassembled WGS sequence"/>
</dbReference>
<keyword evidence="2" id="KW-0812">Transmembrane</keyword>
<evidence type="ECO:0000313" key="4">
    <source>
        <dbReference type="Proteomes" id="UP000242367"/>
    </source>
</evidence>
<keyword evidence="2" id="KW-1133">Transmembrane helix</keyword>
<feature type="transmembrane region" description="Helical" evidence="2">
    <location>
        <begin position="92"/>
        <end position="115"/>
    </location>
</feature>
<sequence length="167" mass="18039">MTQHPEPGQHPSAQGPGANYGPPPPRHPHQPPRPPQPGPAGPPPPPPGRASGAFPAPERFQPAAPPPAEKGLIGALFDANFDYLVTPKLVKVFYILALMLITLSALMVVGAGIWISQLRNGWLVGLLVMCAGPVVWLFEMLLARLFLEAVVVRFKIAEYLRVIKDKI</sequence>
<accession>A0A2P4UJ58</accession>
<feature type="region of interest" description="Disordered" evidence="1">
    <location>
        <begin position="1"/>
        <end position="61"/>
    </location>
</feature>
<evidence type="ECO:0000256" key="2">
    <source>
        <dbReference type="SAM" id="Phobius"/>
    </source>
</evidence>
<organism evidence="3 4">
    <name type="scientific">Actinomadura rubteroloni</name>
    <dbReference type="NCBI Taxonomy" id="1926885"/>
    <lineage>
        <taxon>Bacteria</taxon>
        <taxon>Bacillati</taxon>
        <taxon>Actinomycetota</taxon>
        <taxon>Actinomycetes</taxon>
        <taxon>Streptosporangiales</taxon>
        <taxon>Thermomonosporaceae</taxon>
        <taxon>Actinomadura</taxon>
    </lineage>
</organism>
<dbReference type="InterPro" id="IPR025557">
    <property type="entry name" value="DUF4282"/>
</dbReference>
<name>A0A2P4UJ58_9ACTN</name>
<feature type="transmembrane region" description="Helical" evidence="2">
    <location>
        <begin position="121"/>
        <end position="147"/>
    </location>
</feature>
<gene>
    <name evidence="3" type="ORF">BTM25_37080</name>
</gene>
<keyword evidence="4" id="KW-1185">Reference proteome</keyword>
<reference evidence="3 4" key="1">
    <citation type="journal article" date="2017" name="Chemistry">
        <title>Isolation, Biosynthesis and Chemical Modifications of Rubterolones A-F: Rare Tropolone Alkaloids from Actinomadura sp. 5-2.</title>
        <authorList>
            <person name="Guo H."/>
            <person name="Benndorf R."/>
            <person name="Leichnitz D."/>
            <person name="Klassen J.L."/>
            <person name="Vollmers J."/>
            <person name="Gorls H."/>
            <person name="Steinacker M."/>
            <person name="Weigel C."/>
            <person name="Dahse H.M."/>
            <person name="Kaster A.K."/>
            <person name="de Beer Z.W."/>
            <person name="Poulsen M."/>
            <person name="Beemelmanns C."/>
        </authorList>
    </citation>
    <scope>NUCLEOTIDE SEQUENCE [LARGE SCALE GENOMIC DNA]</scope>
    <source>
        <strain evidence="3 4">5-2</strain>
    </source>
</reference>
<feature type="compositionally biased region" description="Pro residues" evidence="1">
    <location>
        <begin position="21"/>
        <end position="48"/>
    </location>
</feature>
<evidence type="ECO:0008006" key="5">
    <source>
        <dbReference type="Google" id="ProtNLM"/>
    </source>
</evidence>
<protein>
    <recommendedName>
        <fullName evidence="5">DUF4282 domain-containing protein</fullName>
    </recommendedName>
</protein>
<evidence type="ECO:0000256" key="1">
    <source>
        <dbReference type="SAM" id="MobiDB-lite"/>
    </source>
</evidence>
<proteinExistence type="predicted"/>
<dbReference type="AlphaFoldDB" id="A0A2P4UJ58"/>
<comment type="caution">
    <text evidence="3">The sequence shown here is derived from an EMBL/GenBank/DDBJ whole genome shotgun (WGS) entry which is preliminary data.</text>
</comment>
<evidence type="ECO:0000313" key="3">
    <source>
        <dbReference type="EMBL" id="POM25066.1"/>
    </source>
</evidence>